<evidence type="ECO:0000256" key="5">
    <source>
        <dbReference type="ARBA" id="ARBA00022737"/>
    </source>
</evidence>
<feature type="domain" description="Fibronectin type-III" evidence="17">
    <location>
        <begin position="259"/>
        <end position="356"/>
    </location>
</feature>
<dbReference type="GO" id="GO:0001525">
    <property type="term" value="P:angiogenesis"/>
    <property type="evidence" value="ECO:0007669"/>
    <property type="project" value="UniProtKB-KW"/>
</dbReference>
<dbReference type="SMART" id="SM00409">
    <property type="entry name" value="IG"/>
    <property type="match status" value="2"/>
</dbReference>
<dbReference type="FunFam" id="2.60.40.10:FF:000929">
    <property type="entry name" value="Roundabout guidance receptor 4"/>
    <property type="match status" value="1"/>
</dbReference>
<reference evidence="18" key="1">
    <citation type="submission" date="2024-01" db="EMBL/GenBank/DDBJ databases">
        <title>GRCr8: a new rat reference genome assembly contstructed from accurate long reads and long range scaffolding.</title>
        <authorList>
            <person name="Doris P.A."/>
            <person name="Kalbfleisch T."/>
            <person name="Li K."/>
            <person name="Howe K."/>
            <person name="Wood J."/>
        </authorList>
    </citation>
    <scope>NUCLEOTIDE SEQUENCE [LARGE SCALE GENOMIC DNA]</scope>
    <source>
        <strain evidence="18">Brown Norway</strain>
    </source>
</reference>
<evidence type="ECO:0000256" key="3">
    <source>
        <dbReference type="ARBA" id="ARBA00022657"/>
    </source>
</evidence>
<comment type="subunit">
    <text evidence="13">Interacts with SLIT2 and ENAH.</text>
</comment>
<keyword evidence="2" id="KW-0597">Phosphoprotein</keyword>
<dbReference type="SMART" id="SM00060">
    <property type="entry name" value="FN3"/>
    <property type="match status" value="2"/>
</dbReference>
<dbReference type="GO" id="GO:0061028">
    <property type="term" value="P:establishment of endothelial barrier"/>
    <property type="evidence" value="ECO:0007669"/>
    <property type="project" value="Ensembl"/>
</dbReference>
<organism evidence="18 19">
    <name type="scientific">Rattus norvegicus</name>
    <name type="common">Rat</name>
    <dbReference type="NCBI Taxonomy" id="10116"/>
    <lineage>
        <taxon>Eukaryota</taxon>
        <taxon>Metazoa</taxon>
        <taxon>Chordata</taxon>
        <taxon>Craniata</taxon>
        <taxon>Vertebrata</taxon>
        <taxon>Euteleostomi</taxon>
        <taxon>Mammalia</taxon>
        <taxon>Eutheria</taxon>
        <taxon>Euarchontoglires</taxon>
        <taxon>Glires</taxon>
        <taxon>Rodentia</taxon>
        <taxon>Myomorpha</taxon>
        <taxon>Muroidea</taxon>
        <taxon>Muridae</taxon>
        <taxon>Murinae</taxon>
        <taxon>Rattus</taxon>
    </lineage>
</organism>
<keyword evidence="3" id="KW-0037">Angiogenesis</keyword>
<evidence type="ECO:0000256" key="9">
    <source>
        <dbReference type="ARBA" id="ARBA00023180"/>
    </source>
</evidence>
<keyword evidence="8" id="KW-0675">Receptor</keyword>
<dbReference type="GeneID" id="100911068"/>
<evidence type="ECO:0000256" key="14">
    <source>
        <dbReference type="ARBA" id="ARBA00067996"/>
    </source>
</evidence>
<feature type="compositionally biased region" description="Polar residues" evidence="15">
    <location>
        <begin position="623"/>
        <end position="634"/>
    </location>
</feature>
<dbReference type="Bgee" id="ENSRNOG00000050964">
    <property type="expression patterns" value="Expressed in heart and 18 other cell types or tissues"/>
</dbReference>
<dbReference type="RefSeq" id="NP_001292144.1">
    <property type="nucleotide sequence ID" value="NM_001305215.2"/>
</dbReference>
<dbReference type="PROSITE" id="PS50835">
    <property type="entry name" value="IG_LIKE"/>
    <property type="match status" value="2"/>
</dbReference>
<comment type="function">
    <text evidence="11">Receptor for Slit proteins, at least for SLIT2, and seems to be involved in angiogenesis and vascular patterning. May mediate the inhibition of primary endothelial cell migration by Slit proteins. Involved in the maintenance of endothelial barrier organization and function.</text>
</comment>
<sequence length="1021" mass="109262">MGQGEELRAAVDSGGMGLLGTKCPLPLLLLFIMGGKALDSPPQILVHPQDQLLQGSGPAKMSCRASGQPLPTIRWLLNGQPLSMATPDLHYLQSDGTLLLHRPPTHGRPQDDQNILSAILGVYTCEASNRLGTAVSRGARLSVAVLQEDFRIQPRDTVAVVGESLVLECGPPWGYPKPSVSWWKDGKPLVLQPGKRTVSGDSLMVARAEKNDTGTYMCMATNNAGQRESRAARVSIQESPDHKEHLELLAVRIQLENVTLLNPEPVKGPKPGPAVWLSWKVSGPAAPAQSYTALFRAQRDPRDQGSPWTEVLLDGLLNAKLGGLRWGQDYEFKVRPSSGRARGPDSNVLLLRLPEQVPSAPPQEVTLRPGNGSVFVSWAPPPAENHNGFIRGYQVWSLGNASLPAANWTVVGEQTQLEIAARMPGSYCVQVAAVTGAGAGEPSIPVCLLLEQAMEQSARDPSKHVSWTLEQLRATLKRPEVIASGAVLLWLLLLGIAVCIYRRRKAGVHLGPGLYRYTSEDAILKHRMDHSDSPWLADTWRSTSGSRDLSSSSSLSSRLGVDPRDPLDGRRSLISWDPRSPGVPLLPDTSTFYGSLIAEQTSSPPVRPSPQTPAARRLPPKLTGTSSPWASSDSLCSRRGLCSPRMSLAPAEAWKAKKKQELHQANSSPLLRGSHPMEIWAWELGSRASKNLSQSPGPNTCSPREAPGAVVAWRALGPQLHRNSSELAARPLPPTPLSLRGAPSHDPQSQCVEKLQAPSSDPLPAAPLSVLNSSRPSSPQASFLSVPSPGSSNLSSSSLSSLEEEDQDSVLTPEEVALCLELSDGEETPTNSVSPMPRAPSPPATYGYISIPTSSGLADMGRAGGGVGSEVGNLLCPPRLCPTPTPSEGSLANGWGSASEDNVPSARASLVSSSDGSFLADAHFARALAVAVDSFGFSLEPREADCVFTDASSPPSPRDDLSLTRSFSLPLWEWRPDWLEDAEINHTQRLGRGLPPWPPDSRVSSQRSWLTGVVPKAGDSS</sequence>
<dbReference type="HOGENOM" id="CLU_013156_0_0_1"/>
<dbReference type="FunFam" id="2.60.40.10:FF:000840">
    <property type="entry name" value="Roundabout guidance receptor 4"/>
    <property type="match status" value="1"/>
</dbReference>
<dbReference type="InterPro" id="IPR013783">
    <property type="entry name" value="Ig-like_fold"/>
</dbReference>
<keyword evidence="9" id="KW-0325">Glycoprotein</keyword>
<evidence type="ECO:0000313" key="19">
    <source>
        <dbReference type="Proteomes" id="UP000002494"/>
    </source>
</evidence>
<feature type="compositionally biased region" description="Low complexity" evidence="15">
    <location>
        <begin position="784"/>
        <end position="801"/>
    </location>
</feature>
<dbReference type="Pfam" id="PF07679">
    <property type="entry name" value="I-set"/>
    <property type="match status" value="1"/>
</dbReference>
<evidence type="ECO:0000256" key="1">
    <source>
        <dbReference type="ARBA" id="ARBA00022473"/>
    </source>
</evidence>
<dbReference type="OrthoDB" id="417046at2759"/>
<dbReference type="PANTHER" id="PTHR44170:SF11">
    <property type="entry name" value="ROUNDABOUT HOMOLOG 4"/>
    <property type="match status" value="1"/>
</dbReference>
<evidence type="ECO:0000256" key="11">
    <source>
        <dbReference type="ARBA" id="ARBA00057910"/>
    </source>
</evidence>
<dbReference type="InterPro" id="IPR007110">
    <property type="entry name" value="Ig-like_dom"/>
</dbReference>
<keyword evidence="5" id="KW-0677">Repeat</keyword>
<dbReference type="InterPro" id="IPR003598">
    <property type="entry name" value="Ig_sub2"/>
</dbReference>
<evidence type="ECO:0000256" key="4">
    <source>
        <dbReference type="ARBA" id="ARBA00022729"/>
    </source>
</evidence>
<dbReference type="InterPro" id="IPR036179">
    <property type="entry name" value="Ig-like_dom_sf"/>
</dbReference>
<dbReference type="SUPFAM" id="SSF48726">
    <property type="entry name" value="Immunoglobulin"/>
    <property type="match status" value="2"/>
</dbReference>
<dbReference type="Proteomes" id="UP000002494">
    <property type="component" value="Chromosome 8"/>
</dbReference>
<dbReference type="InterPro" id="IPR003599">
    <property type="entry name" value="Ig_sub"/>
</dbReference>
<proteinExistence type="inferred from homology"/>
<feature type="region of interest" description="Disordered" evidence="15">
    <location>
        <begin position="600"/>
        <end position="634"/>
    </location>
</feature>
<dbReference type="RGD" id="6494870">
    <property type="gene designation" value="Robo4"/>
</dbReference>
<feature type="compositionally biased region" description="Polar residues" evidence="15">
    <location>
        <begin position="770"/>
        <end position="783"/>
    </location>
</feature>
<keyword evidence="10" id="KW-0393">Immunoglobulin domain</keyword>
<dbReference type="Gene3D" id="2.60.40.10">
    <property type="entry name" value="Immunoglobulins"/>
    <property type="match status" value="4"/>
</dbReference>
<dbReference type="OMA" id="RWLLNGH"/>
<evidence type="ECO:0000256" key="15">
    <source>
        <dbReference type="SAM" id="MobiDB-lite"/>
    </source>
</evidence>
<dbReference type="InterPro" id="IPR036116">
    <property type="entry name" value="FN3_sf"/>
</dbReference>
<dbReference type="GO" id="GO:0038023">
    <property type="term" value="F:signaling receptor activity"/>
    <property type="evidence" value="ECO:0007669"/>
    <property type="project" value="Ensembl"/>
</dbReference>
<keyword evidence="7" id="KW-1015">Disulfide bond</keyword>
<accession>F1LQR3</accession>
<feature type="compositionally biased region" description="Low complexity" evidence="15">
    <location>
        <begin position="755"/>
        <end position="769"/>
    </location>
</feature>
<dbReference type="InterPro" id="IPR003961">
    <property type="entry name" value="FN3_dom"/>
</dbReference>
<dbReference type="GO" id="GO:0009897">
    <property type="term" value="C:external side of plasma membrane"/>
    <property type="evidence" value="ECO:0007669"/>
    <property type="project" value="Ensembl"/>
</dbReference>
<dbReference type="FunFam" id="2.60.40.10:FF:000844">
    <property type="entry name" value="roundabout homolog 4 isoform X1"/>
    <property type="match status" value="1"/>
</dbReference>
<reference evidence="18" key="2">
    <citation type="submission" date="2025-08" db="UniProtKB">
        <authorList>
            <consortium name="Ensembl"/>
        </authorList>
    </citation>
    <scope>IDENTIFICATION</scope>
    <source>
        <strain evidence="18">Brown Norway</strain>
    </source>
</reference>
<dbReference type="STRING" id="10116.ENSRNOP00000057050"/>
<dbReference type="SMR" id="F1M7B9"/>
<keyword evidence="6" id="KW-0221">Differentiation</keyword>
<dbReference type="InterPro" id="IPR013098">
    <property type="entry name" value="Ig_I-set"/>
</dbReference>
<feature type="domain" description="Fibronectin type-III" evidence="17">
    <location>
        <begin position="358"/>
        <end position="453"/>
    </location>
</feature>
<evidence type="ECO:0000256" key="2">
    <source>
        <dbReference type="ARBA" id="ARBA00022553"/>
    </source>
</evidence>
<dbReference type="PANTHER" id="PTHR44170">
    <property type="entry name" value="PROTEIN SIDEKICK"/>
    <property type="match status" value="1"/>
</dbReference>
<evidence type="ECO:0000256" key="6">
    <source>
        <dbReference type="ARBA" id="ARBA00022782"/>
    </source>
</evidence>
<evidence type="ECO:0000256" key="10">
    <source>
        <dbReference type="ARBA" id="ARBA00023319"/>
    </source>
</evidence>
<evidence type="ECO:0000259" key="17">
    <source>
        <dbReference type="PROSITE" id="PS50853"/>
    </source>
</evidence>
<dbReference type="SUPFAM" id="SSF49265">
    <property type="entry name" value="Fibronectin type III"/>
    <property type="match status" value="1"/>
</dbReference>
<evidence type="ECO:0000259" key="16">
    <source>
        <dbReference type="PROSITE" id="PS50835"/>
    </source>
</evidence>
<dbReference type="Ensembl" id="ENSRNOT00000060300.6">
    <property type="protein sequence ID" value="ENSRNOP00000057050.4"/>
    <property type="gene ID" value="ENSRNOG00000049289.3"/>
</dbReference>
<gene>
    <name evidence="18 20" type="primary">Robo4</name>
    <name evidence="20" type="synonym">LOC100911068</name>
</gene>
<dbReference type="CDD" id="cd00063">
    <property type="entry name" value="FN3"/>
    <property type="match status" value="1"/>
</dbReference>
<keyword evidence="4" id="KW-0732">Signal</keyword>
<evidence type="ECO:0000313" key="18">
    <source>
        <dbReference type="Ensembl" id="ENSRNOP00000057050.4"/>
    </source>
</evidence>
<evidence type="ECO:0000313" key="20">
    <source>
        <dbReference type="RGD" id="6494870"/>
    </source>
</evidence>
<comment type="similarity">
    <text evidence="12">Belongs to the immunoglobulin superfamily. ROBO family.</text>
</comment>
<dbReference type="Pfam" id="PF13927">
    <property type="entry name" value="Ig_3"/>
    <property type="match status" value="1"/>
</dbReference>
<feature type="region of interest" description="Disordered" evidence="15">
    <location>
        <begin position="726"/>
        <end position="810"/>
    </location>
</feature>
<dbReference type="GO" id="GO:0043537">
    <property type="term" value="P:negative regulation of blood vessel endothelial cell migration"/>
    <property type="evidence" value="ECO:0007669"/>
    <property type="project" value="Ensembl"/>
</dbReference>
<dbReference type="AlphaFoldDB" id="F1M7B9"/>
<protein>
    <recommendedName>
        <fullName evidence="14">Roundabout homolog 4</fullName>
    </recommendedName>
</protein>
<keyword evidence="1" id="KW-0217">Developmental protein</keyword>
<name>F1M7B9_RAT</name>
<feature type="compositionally biased region" description="Low complexity" evidence="15">
    <location>
        <begin position="544"/>
        <end position="559"/>
    </location>
</feature>
<dbReference type="KEGG" id="rno:100911068"/>
<dbReference type="InParanoid" id="F1M7B9"/>
<evidence type="ECO:0000256" key="12">
    <source>
        <dbReference type="ARBA" id="ARBA00061206"/>
    </source>
</evidence>
<evidence type="ECO:0000256" key="13">
    <source>
        <dbReference type="ARBA" id="ARBA00063418"/>
    </source>
</evidence>
<evidence type="ECO:0000256" key="8">
    <source>
        <dbReference type="ARBA" id="ARBA00023170"/>
    </source>
</evidence>
<reference evidence="18" key="3">
    <citation type="submission" date="2025-09" db="UniProtKB">
        <authorList>
            <consortium name="Ensembl"/>
        </authorList>
    </citation>
    <scope>IDENTIFICATION</scope>
    <source>
        <strain evidence="18">Brown Norway</strain>
    </source>
</reference>
<feature type="domain" description="Ig-like" evidence="16">
    <location>
        <begin position="42"/>
        <end position="142"/>
    </location>
</feature>
<dbReference type="CTD" id="54538"/>
<keyword evidence="19" id="KW-1185">Reference proteome</keyword>
<feature type="region of interest" description="Disordered" evidence="15">
    <location>
        <begin position="544"/>
        <end position="563"/>
    </location>
</feature>
<dbReference type="SMART" id="SM00408">
    <property type="entry name" value="IGc2"/>
    <property type="match status" value="2"/>
</dbReference>
<dbReference type="GO" id="GO:0043534">
    <property type="term" value="P:blood vessel endothelial cell migration"/>
    <property type="evidence" value="ECO:0007669"/>
    <property type="project" value="Ensembl"/>
</dbReference>
<evidence type="ECO:0000256" key="7">
    <source>
        <dbReference type="ARBA" id="ARBA00023157"/>
    </source>
</evidence>
<feature type="domain" description="Ig-like" evidence="16">
    <location>
        <begin position="148"/>
        <end position="235"/>
    </location>
</feature>
<accession>F1M7B9</accession>
<dbReference type="GeneTree" id="ENSGT00940000161382"/>
<dbReference type="PROSITE" id="PS50853">
    <property type="entry name" value="FN3"/>
    <property type="match status" value="2"/>
</dbReference>
<dbReference type="Pfam" id="PF00041">
    <property type="entry name" value="fn3"/>
    <property type="match status" value="1"/>
</dbReference>
<feature type="region of interest" description="Disordered" evidence="15">
    <location>
        <begin position="989"/>
        <end position="1021"/>
    </location>
</feature>